<dbReference type="EMBL" id="LGTL01000010">
    <property type="protein sequence ID" value="KPA79685.1"/>
    <property type="molecule type" value="Genomic_DNA"/>
</dbReference>
<feature type="region of interest" description="Disordered" evidence="1">
    <location>
        <begin position="962"/>
        <end position="990"/>
    </location>
</feature>
<name>A0A0M9G0E0_LEPPY</name>
<gene>
    <name evidence="2" type="ORF">ABB37_05460</name>
</gene>
<comment type="caution">
    <text evidence="2">The sequence shown here is derived from an EMBL/GenBank/DDBJ whole genome shotgun (WGS) entry which is preliminary data.</text>
</comment>
<evidence type="ECO:0000313" key="2">
    <source>
        <dbReference type="EMBL" id="KPA79683.1"/>
    </source>
</evidence>
<sequence length="1051" mass="106589">MLSPRLVSAVECDLAVARQLAYFSAGYSPGGQEAAAEAEQIVVGGSGGGGGAVPHAVDPTAHGPPAHAASPIRVAVSNPVQRPRQGTCAVLVELTRPLTWMSHRGPHRGSGGGAGTGAAASVIAGRAVSSTNASAGSEVSAAGGAAVSLSHTSAASGFAAAATPNTASASAPSASPLTAAATAAPPALPLLVATATLEVVFPARYPHEPCQWYLSEEVSFGGVGDHATSSWAVTASHRSGSSRSAANVSSSPLSSSKAGVWSAGSSSSLGGEEGLPRRLVSSRLLNATACDGAMRANSDDDPLGRGAGGVSSKLTAFVVSALGHRLLRWIAESRGGGGSSGGAGMASSPASPTSTPGAITRFAPSALRTHARHSGVSPFLLDFACLLRCWRAVELDVHHLLLPSRIAMAYGGCGARLLRAMMGTHLSGGGANNTTAAVAASAGGSGVTAAAAAVAGVSLSANVLVSPNKVHAAGISNTVGSGWNSIAPAPARGRAAEKSNSASSVAGSFHGPGVASSTLANVNSNSNNNGKGGVSAAPLAAAGSSFSTAVPVSLGVTGAAGVPTTSTSTGASALYPYRRRVVRHFLAVLLPQGDVAVCGRVPSAGGGGGAGGAAPARRGVTSTSTTATKAGVATVPLDSVPLCLLPLYEPVKNSRDGEAATGTQRQPSELPRRAAIPGTLLGCTSQLMRGHVLPSFLLPSHVLGSPYKCEWDDVRLFTGKSADAALHANAKLAKALHLPHVSDLLQVLRRLAKSVATSATDAFYLEEVLWPALMETVGVLRSARLPFWAGMAVCSLLLPSVLEQEEGTTQQQRRQRRGGTRGVMPPLPPPAPSMEGRKEKGSRARSLRRWQQRFAELIAVVTYTERVLAVAQEYTLLCETRLMRCALQRGQQLLHDSCRSMEERRQGSSSQTTAAATVSSACAFPALPVEACRRLHAPLSVCAVCGLSLLRNTVKQNAAATATVSGGGGEGRGLARTPATVSPTGKEAEGLTAKTTHAAVHAALQERRAEGCLVVQCARCGHGGHVEHMSSWWNDPTVHCCPKGCDCICEY</sequence>
<dbReference type="RefSeq" id="XP_015658122.1">
    <property type="nucleotide sequence ID" value="XM_015803480.1"/>
</dbReference>
<dbReference type="EMBL" id="LGTL01000010">
    <property type="protein sequence ID" value="KPA79684.1"/>
    <property type="molecule type" value="Genomic_DNA"/>
</dbReference>
<dbReference type="VEuPathDB" id="TriTrypDB:LpyrH10_10_2290"/>
<evidence type="ECO:0000256" key="1">
    <source>
        <dbReference type="SAM" id="MobiDB-lite"/>
    </source>
</evidence>
<reference evidence="2 3" key="1">
    <citation type="submission" date="2015-07" db="EMBL/GenBank/DDBJ databases">
        <title>High-quality genome of monoxenous trypanosomatid Leptomonas pyrrhocoris.</title>
        <authorList>
            <person name="Flegontov P."/>
            <person name="Butenko A."/>
            <person name="Firsov S."/>
            <person name="Vlcek C."/>
            <person name="Logacheva M.D."/>
            <person name="Field M."/>
            <person name="Filatov D."/>
            <person name="Flegontova O."/>
            <person name="Gerasimov E."/>
            <person name="Jackson A.P."/>
            <person name="Kelly S."/>
            <person name="Opperdoes F."/>
            <person name="O'Reilly A."/>
            <person name="Votypka J."/>
            <person name="Yurchenko V."/>
            <person name="Lukes J."/>
        </authorList>
    </citation>
    <scope>NUCLEOTIDE SEQUENCE [LARGE SCALE GENOMIC DNA]</scope>
    <source>
        <strain evidence="2">H10</strain>
    </source>
</reference>
<dbReference type="RefSeq" id="XP_015658123.1">
    <property type="nucleotide sequence ID" value="XM_015803481.1"/>
</dbReference>
<dbReference type="AlphaFoldDB" id="A0A0M9G0E0"/>
<organism evidence="2 3">
    <name type="scientific">Leptomonas pyrrhocoris</name>
    <name type="common">Firebug parasite</name>
    <dbReference type="NCBI Taxonomy" id="157538"/>
    <lineage>
        <taxon>Eukaryota</taxon>
        <taxon>Discoba</taxon>
        <taxon>Euglenozoa</taxon>
        <taxon>Kinetoplastea</taxon>
        <taxon>Metakinetoplastina</taxon>
        <taxon>Trypanosomatida</taxon>
        <taxon>Trypanosomatidae</taxon>
        <taxon>Leishmaniinae</taxon>
        <taxon>Leptomonas</taxon>
    </lineage>
</organism>
<feature type="region of interest" description="Disordered" evidence="1">
    <location>
        <begin position="805"/>
        <end position="843"/>
    </location>
</feature>
<accession>A0A0M9G0E0</accession>
<dbReference type="GeneID" id="26905750"/>
<dbReference type="Proteomes" id="UP000037923">
    <property type="component" value="Unassembled WGS sequence"/>
</dbReference>
<protein>
    <submittedName>
        <fullName evidence="2">Uncharacterized protein</fullName>
    </submittedName>
</protein>
<feature type="compositionally biased region" description="Low complexity" evidence="1">
    <location>
        <begin position="241"/>
        <end position="270"/>
    </location>
</feature>
<evidence type="ECO:0000313" key="3">
    <source>
        <dbReference type="Proteomes" id="UP000037923"/>
    </source>
</evidence>
<dbReference type="OMA" id="VEHISSW"/>
<dbReference type="RefSeq" id="XP_015658124.1">
    <property type="nucleotide sequence ID" value="XM_015803482.1"/>
</dbReference>
<dbReference type="EMBL" id="LGTL01000010">
    <property type="protein sequence ID" value="KPA79683.1"/>
    <property type="molecule type" value="Genomic_DNA"/>
</dbReference>
<proteinExistence type="predicted"/>
<keyword evidence="3" id="KW-1185">Reference proteome</keyword>
<dbReference type="OrthoDB" id="311712at2759"/>
<feature type="region of interest" description="Disordered" evidence="1">
    <location>
        <begin position="241"/>
        <end position="274"/>
    </location>
</feature>